<proteinExistence type="predicted"/>
<protein>
    <submittedName>
        <fullName evidence="2">Chemotaxis protein CheW</fullName>
    </submittedName>
</protein>
<dbReference type="Gene3D" id="2.30.30.40">
    <property type="entry name" value="SH3 Domains"/>
    <property type="match status" value="1"/>
</dbReference>
<dbReference type="GO" id="GO:0007165">
    <property type="term" value="P:signal transduction"/>
    <property type="evidence" value="ECO:0007669"/>
    <property type="project" value="InterPro"/>
</dbReference>
<dbReference type="EMBL" id="LOTN01000004">
    <property type="protein sequence ID" value="KUZ96052.1"/>
    <property type="molecule type" value="Genomic_DNA"/>
</dbReference>
<comment type="caution">
    <text evidence="2">The sequence shown here is derived from an EMBL/GenBank/DDBJ whole genome shotgun (WGS) entry which is preliminary data.</text>
</comment>
<dbReference type="SMART" id="SM00260">
    <property type="entry name" value="CheW"/>
    <property type="match status" value="1"/>
</dbReference>
<feature type="domain" description="CheW-like" evidence="1">
    <location>
        <begin position="11"/>
        <end position="160"/>
    </location>
</feature>
<dbReference type="PROSITE" id="PS50851">
    <property type="entry name" value="CHEW"/>
    <property type="match status" value="1"/>
</dbReference>
<accession>A0A103CTJ4</accession>
<organism evidence="2 3">
    <name type="scientific">Burkholderia ubonensis</name>
    <dbReference type="NCBI Taxonomy" id="101571"/>
    <lineage>
        <taxon>Bacteria</taxon>
        <taxon>Pseudomonadati</taxon>
        <taxon>Pseudomonadota</taxon>
        <taxon>Betaproteobacteria</taxon>
        <taxon>Burkholderiales</taxon>
        <taxon>Burkholderiaceae</taxon>
        <taxon>Burkholderia</taxon>
        <taxon>Burkholderia cepacia complex</taxon>
    </lineage>
</organism>
<evidence type="ECO:0000259" key="1">
    <source>
        <dbReference type="PROSITE" id="PS50851"/>
    </source>
</evidence>
<dbReference type="AlphaFoldDB" id="A0A103CTJ4"/>
<name>A0A103CTJ4_9BURK</name>
<dbReference type="Pfam" id="PF01584">
    <property type="entry name" value="CheW"/>
    <property type="match status" value="1"/>
</dbReference>
<evidence type="ECO:0000313" key="2">
    <source>
        <dbReference type="EMBL" id="KUZ96052.1"/>
    </source>
</evidence>
<dbReference type="InterPro" id="IPR036061">
    <property type="entry name" value="CheW-like_dom_sf"/>
</dbReference>
<reference evidence="2 3" key="1">
    <citation type="submission" date="2015-11" db="EMBL/GenBank/DDBJ databases">
        <title>Expanding the genomic diversity of Burkholderia species for the development of highly accurate diagnostics.</title>
        <authorList>
            <person name="Sahl J."/>
            <person name="Keim P."/>
            <person name="Wagner D."/>
        </authorList>
    </citation>
    <scope>NUCLEOTIDE SEQUENCE [LARGE SCALE GENOMIC DNA]</scope>
    <source>
        <strain evidence="2 3">RF32-BP4</strain>
    </source>
</reference>
<dbReference type="Proteomes" id="UP000065521">
    <property type="component" value="Unassembled WGS sequence"/>
</dbReference>
<evidence type="ECO:0000313" key="3">
    <source>
        <dbReference type="Proteomes" id="UP000065521"/>
    </source>
</evidence>
<gene>
    <name evidence="2" type="ORF">WI38_04610</name>
</gene>
<sequence>MTRADALHGAPALFLLFELDGERYALDAAAIDAVLPLATAKAVPGAPAWVAGLLMRDGAPVPVVDVPMLALGRPAHALRSTRLVMVRYRVRDCANEADASERMLGLIVERATQTMRIERGAFRASGVATPRTRWLGPVASTPDGIVQQVSVRDIVDSVACLHLLDDASANGGAPS</sequence>
<dbReference type="Gene3D" id="2.40.50.180">
    <property type="entry name" value="CheA-289, Domain 4"/>
    <property type="match status" value="1"/>
</dbReference>
<dbReference type="SUPFAM" id="SSF50341">
    <property type="entry name" value="CheW-like"/>
    <property type="match status" value="1"/>
</dbReference>
<dbReference type="GO" id="GO:0006935">
    <property type="term" value="P:chemotaxis"/>
    <property type="evidence" value="ECO:0007669"/>
    <property type="project" value="InterPro"/>
</dbReference>
<dbReference type="InterPro" id="IPR002545">
    <property type="entry name" value="CheW-lke_dom"/>
</dbReference>
<dbReference type="RefSeq" id="WP_059618193.1">
    <property type="nucleotide sequence ID" value="NZ_JBGRUP010000003.1"/>
</dbReference>